<protein>
    <submittedName>
        <fullName evidence="1">Uncharacterized protein</fullName>
    </submittedName>
</protein>
<comment type="caution">
    <text evidence="1">The sequence shown here is derived from an EMBL/GenBank/DDBJ whole genome shotgun (WGS) entry which is preliminary data.</text>
</comment>
<reference evidence="1 2" key="1">
    <citation type="submission" date="2016-10" db="EMBL/GenBank/DDBJ databases">
        <authorList>
            <person name="Varghese N."/>
            <person name="Submissions S."/>
        </authorList>
    </citation>
    <scope>NUCLEOTIDE SEQUENCE [LARGE SCALE GENOMIC DNA]</scope>
    <source>
        <strain evidence="1 2">Nl1</strain>
    </source>
</reference>
<proteinExistence type="predicted"/>
<gene>
    <name evidence="1" type="ORF">SAMN05216402_0088</name>
</gene>
<evidence type="ECO:0000313" key="2">
    <source>
        <dbReference type="Proteomes" id="UP000183471"/>
    </source>
</evidence>
<dbReference type="Proteomes" id="UP000183471">
    <property type="component" value="Unassembled WGS sequence"/>
</dbReference>
<organism evidence="1 2">
    <name type="scientific">Nitrosospira multiformis</name>
    <dbReference type="NCBI Taxonomy" id="1231"/>
    <lineage>
        <taxon>Bacteria</taxon>
        <taxon>Pseudomonadati</taxon>
        <taxon>Pseudomonadota</taxon>
        <taxon>Betaproteobacteria</taxon>
        <taxon>Nitrosomonadales</taxon>
        <taxon>Nitrosomonadaceae</taxon>
        <taxon>Nitrosospira</taxon>
    </lineage>
</organism>
<keyword evidence="2" id="KW-1185">Reference proteome</keyword>
<dbReference type="EMBL" id="FNKY01000001">
    <property type="protein sequence ID" value="SDQ26549.1"/>
    <property type="molecule type" value="Genomic_DNA"/>
</dbReference>
<evidence type="ECO:0000313" key="1">
    <source>
        <dbReference type="EMBL" id="SDQ26549.1"/>
    </source>
</evidence>
<name>A0ABY0T5L4_9PROT</name>
<accession>A0ABY0T5L4</accession>
<sequence>MVDKYAYGIMRTRHRFCIFNLYAGYKPKIYEQVYLYIIAKECQVKRLNKWLLGSQRTVCYSANAKNSAL</sequence>